<proteinExistence type="inferred from homology"/>
<dbReference type="NCBIfam" id="TIGR00225">
    <property type="entry name" value="prc"/>
    <property type="match status" value="1"/>
</dbReference>
<dbReference type="SMART" id="SM00245">
    <property type="entry name" value="TSPc"/>
    <property type="match status" value="1"/>
</dbReference>
<feature type="domain" description="PDZ" evidence="7">
    <location>
        <begin position="90"/>
        <end position="155"/>
    </location>
</feature>
<comment type="caution">
    <text evidence="8">The sequence shown here is derived from an EMBL/GenBank/DDBJ whole genome shotgun (WGS) entry which is preliminary data.</text>
</comment>
<keyword evidence="2 5" id="KW-0645">Protease</keyword>
<dbReference type="CDD" id="cd07560">
    <property type="entry name" value="Peptidase_S41_CPP"/>
    <property type="match status" value="1"/>
</dbReference>
<dbReference type="InterPro" id="IPR041489">
    <property type="entry name" value="PDZ_6"/>
</dbReference>
<name>A0ABT9J2S0_9BACL</name>
<evidence type="ECO:0000256" key="6">
    <source>
        <dbReference type="SAM" id="Phobius"/>
    </source>
</evidence>
<dbReference type="Pfam" id="PF22694">
    <property type="entry name" value="CtpB_N-like"/>
    <property type="match status" value="1"/>
</dbReference>
<dbReference type="InterPro" id="IPR036034">
    <property type="entry name" value="PDZ_sf"/>
</dbReference>
<comment type="similarity">
    <text evidence="1 5">Belongs to the peptidase S41A family.</text>
</comment>
<evidence type="ECO:0000256" key="4">
    <source>
        <dbReference type="ARBA" id="ARBA00022825"/>
    </source>
</evidence>
<dbReference type="Gene3D" id="3.30.750.44">
    <property type="match status" value="1"/>
</dbReference>
<evidence type="ECO:0000256" key="1">
    <source>
        <dbReference type="ARBA" id="ARBA00009179"/>
    </source>
</evidence>
<keyword evidence="3 5" id="KW-0378">Hydrolase</keyword>
<dbReference type="RefSeq" id="WP_305993221.1">
    <property type="nucleotide sequence ID" value="NZ_JAVAMP010000010.1"/>
</dbReference>
<evidence type="ECO:0000256" key="2">
    <source>
        <dbReference type="ARBA" id="ARBA00022670"/>
    </source>
</evidence>
<protein>
    <submittedName>
        <fullName evidence="8">S41 family peptidase</fullName>
    </submittedName>
</protein>
<keyword evidence="9" id="KW-1185">Reference proteome</keyword>
<evidence type="ECO:0000256" key="5">
    <source>
        <dbReference type="RuleBase" id="RU004404"/>
    </source>
</evidence>
<dbReference type="PROSITE" id="PS50106">
    <property type="entry name" value="PDZ"/>
    <property type="match status" value="1"/>
</dbReference>
<evidence type="ECO:0000259" key="7">
    <source>
        <dbReference type="PROSITE" id="PS50106"/>
    </source>
</evidence>
<dbReference type="PANTHER" id="PTHR32060:SF30">
    <property type="entry name" value="CARBOXY-TERMINAL PROCESSING PROTEASE CTPA"/>
    <property type="match status" value="1"/>
</dbReference>
<dbReference type="InterPro" id="IPR055210">
    <property type="entry name" value="CtpA/B_N"/>
</dbReference>
<sequence length="390" mass="43163">MFFRGRTVIMIVTLSMMIGSVFTFTVVNMNTTGFTNVELKKISSVIGMIEEEHYNQVDKTKMLDAAIRGMVDWLEDPYTVYYDAEHMKQMDELNYRFSSGIGTEIAMEENRVTVISPVKNSPSEQAGIQARDQIISVNGESLEGLSLKEAVLKLRGPKGTHANLEIIRPGVTEPLKITVVRNNLEVETVHLEMLEGNIGKMKIDQFSQYTAQHFHEGLRELEDEGMQSLIIDVRSNPGGLLNSVVDVLNPLLENGKLIVQVEDKEGNRKQFFSDGNGKPYPIVVLTNHGSASASEILAGAIKDSADGIIVGENTFGKGTVQKTFLTAGEDGSQLKITTERWLTPAGRVIHEKGIEPDILVEQPLFFATNSLESNHSDLQLQKAVEILKQS</sequence>
<dbReference type="SMART" id="SM00228">
    <property type="entry name" value="PDZ"/>
    <property type="match status" value="1"/>
</dbReference>
<accession>A0ABT9J2S0</accession>
<dbReference type="SUPFAM" id="SSF50156">
    <property type="entry name" value="PDZ domain-like"/>
    <property type="match status" value="1"/>
</dbReference>
<dbReference type="InterPro" id="IPR001478">
    <property type="entry name" value="PDZ"/>
</dbReference>
<dbReference type="InterPro" id="IPR004447">
    <property type="entry name" value="Peptidase_S41A"/>
</dbReference>
<reference evidence="8 9" key="1">
    <citation type="submission" date="2023-08" db="EMBL/GenBank/DDBJ databases">
        <authorList>
            <person name="Park J.-S."/>
        </authorList>
    </citation>
    <scope>NUCLEOTIDE SEQUENCE [LARGE SCALE GENOMIC DNA]</scope>
    <source>
        <strain evidence="8 9">2205SS18-9</strain>
    </source>
</reference>
<dbReference type="Gene3D" id="3.90.226.10">
    <property type="entry name" value="2-enoyl-CoA Hydratase, Chain A, domain 1"/>
    <property type="match status" value="1"/>
</dbReference>
<keyword evidence="6" id="KW-0812">Transmembrane</keyword>
<dbReference type="Pfam" id="PF03572">
    <property type="entry name" value="Peptidase_S41"/>
    <property type="match status" value="1"/>
</dbReference>
<evidence type="ECO:0000256" key="3">
    <source>
        <dbReference type="ARBA" id="ARBA00022801"/>
    </source>
</evidence>
<gene>
    <name evidence="8" type="ORF">Q5Y73_17600</name>
</gene>
<dbReference type="SUPFAM" id="SSF52096">
    <property type="entry name" value="ClpP/crotonase"/>
    <property type="match status" value="1"/>
</dbReference>
<keyword evidence="6" id="KW-1133">Transmembrane helix</keyword>
<dbReference type="Gene3D" id="2.30.42.10">
    <property type="match status" value="1"/>
</dbReference>
<dbReference type="EMBL" id="JAVAMP010000010">
    <property type="protein sequence ID" value="MDP5275917.1"/>
    <property type="molecule type" value="Genomic_DNA"/>
</dbReference>
<evidence type="ECO:0000313" key="8">
    <source>
        <dbReference type="EMBL" id="MDP5275917.1"/>
    </source>
</evidence>
<dbReference type="InterPro" id="IPR029045">
    <property type="entry name" value="ClpP/crotonase-like_dom_sf"/>
</dbReference>
<dbReference type="CDD" id="cd06782">
    <property type="entry name" value="cpPDZ_CPP-like"/>
    <property type="match status" value="1"/>
</dbReference>
<keyword evidence="6" id="KW-0472">Membrane</keyword>
<dbReference type="Proteomes" id="UP001231941">
    <property type="component" value="Unassembled WGS sequence"/>
</dbReference>
<keyword evidence="4 5" id="KW-0720">Serine protease</keyword>
<feature type="transmembrane region" description="Helical" evidence="6">
    <location>
        <begin position="7"/>
        <end position="27"/>
    </location>
</feature>
<organism evidence="8 9">
    <name type="scientific">Chengkuizengella axinellae</name>
    <dbReference type="NCBI Taxonomy" id="3064388"/>
    <lineage>
        <taxon>Bacteria</taxon>
        <taxon>Bacillati</taxon>
        <taxon>Bacillota</taxon>
        <taxon>Bacilli</taxon>
        <taxon>Bacillales</taxon>
        <taxon>Paenibacillaceae</taxon>
        <taxon>Chengkuizengella</taxon>
    </lineage>
</organism>
<dbReference type="InterPro" id="IPR005151">
    <property type="entry name" value="Tail-specific_protease"/>
</dbReference>
<dbReference type="PANTHER" id="PTHR32060">
    <property type="entry name" value="TAIL-SPECIFIC PROTEASE"/>
    <property type="match status" value="1"/>
</dbReference>
<dbReference type="Pfam" id="PF17820">
    <property type="entry name" value="PDZ_6"/>
    <property type="match status" value="1"/>
</dbReference>
<evidence type="ECO:0000313" key="9">
    <source>
        <dbReference type="Proteomes" id="UP001231941"/>
    </source>
</evidence>